<evidence type="ECO:0000256" key="6">
    <source>
        <dbReference type="ARBA" id="ARBA00022989"/>
    </source>
</evidence>
<comment type="subcellular location">
    <subcellularLocation>
        <location evidence="1">Cell membrane</location>
        <topology evidence="1">Multi-pass membrane protein</topology>
    </subcellularLocation>
</comment>
<dbReference type="Proteomes" id="UP000186895">
    <property type="component" value="Unassembled WGS sequence"/>
</dbReference>
<dbReference type="GO" id="GO:0005886">
    <property type="term" value="C:plasma membrane"/>
    <property type="evidence" value="ECO:0007669"/>
    <property type="project" value="UniProtKB-SubCell"/>
</dbReference>
<keyword evidence="7 10" id="KW-0472">Membrane</keyword>
<evidence type="ECO:0000256" key="9">
    <source>
        <dbReference type="SAM" id="MobiDB-lite"/>
    </source>
</evidence>
<dbReference type="GO" id="GO:0015297">
    <property type="term" value="F:antiporter activity"/>
    <property type="evidence" value="ECO:0007669"/>
    <property type="project" value="UniProtKB-KW"/>
</dbReference>
<feature type="transmembrane region" description="Helical" evidence="10">
    <location>
        <begin position="439"/>
        <end position="460"/>
    </location>
</feature>
<feature type="compositionally biased region" description="Polar residues" evidence="9">
    <location>
        <begin position="475"/>
        <end position="484"/>
    </location>
</feature>
<feature type="transmembrane region" description="Helical" evidence="10">
    <location>
        <begin position="12"/>
        <end position="34"/>
    </location>
</feature>
<feature type="transmembrane region" description="Helical" evidence="10">
    <location>
        <begin position="316"/>
        <end position="335"/>
    </location>
</feature>
<evidence type="ECO:0000256" key="5">
    <source>
        <dbReference type="ARBA" id="ARBA00022692"/>
    </source>
</evidence>
<feature type="transmembrane region" description="Helical" evidence="10">
    <location>
        <begin position="264"/>
        <end position="283"/>
    </location>
</feature>
<evidence type="ECO:0000256" key="8">
    <source>
        <dbReference type="ARBA" id="ARBA00038435"/>
    </source>
</evidence>
<keyword evidence="2" id="KW-0813">Transport</keyword>
<evidence type="ECO:0000256" key="7">
    <source>
        <dbReference type="ARBA" id="ARBA00023136"/>
    </source>
</evidence>
<protein>
    <submittedName>
        <fullName evidence="12">Transporter, NhaC family</fullName>
    </submittedName>
</protein>
<evidence type="ECO:0000313" key="13">
    <source>
        <dbReference type="Proteomes" id="UP000186895"/>
    </source>
</evidence>
<dbReference type="Pfam" id="PF03553">
    <property type="entry name" value="Na_H_antiporter"/>
    <property type="match status" value="1"/>
</dbReference>
<keyword evidence="6 10" id="KW-1133">Transmembrane helix</keyword>
<dbReference type="AlphaFoldDB" id="A0A1N6N8T9"/>
<comment type="similarity">
    <text evidence="8">Belongs to the NhaC Na(+)/H(+) (TC 2.A.35) antiporter family.</text>
</comment>
<feature type="transmembrane region" description="Helical" evidence="10">
    <location>
        <begin position="40"/>
        <end position="59"/>
    </location>
</feature>
<proteinExistence type="inferred from homology"/>
<evidence type="ECO:0000256" key="4">
    <source>
        <dbReference type="ARBA" id="ARBA00022475"/>
    </source>
</evidence>
<sequence length="499" mass="53102">MYDDTPRIPMPSLPIALTPVILTIALLALQIFYYDDFTPHIPLAIGFGITALVGWAQGYRWSDIEKGAFHVLHVAMPSIATLIIVGMLVGTWLASGTVPLLIYLGLELINPTWFLAASMLMCSLVSLSIGSSWTTVGTVGLALVGIGNAFDVPIYWTAGAVASGAFFGDKISPLSDTTNLAPAVTETNIFEHIRNMMPTTIPAMLIALAVYFFFGSAGDSSAESLQRIDMIKEGLSANFNFGFWQAFPLLVVILMAFKRIAPIPALFTGTVIGALVAIFTQGASVHDVLTFAHAGYSIETGGEALDSLLNRGGVSSMTWVVTLMMFALAFGGALERTRCLESIVAAIMKRLSGFRGLQTSAILTSIATNVVSGDVYLSIALPGRMYKPAYDRLGYSRLNLSRAIEEGGTLVSPLVPWNAGGAFVMGALGLSVTSTDMSALLYIPLAFACWLSPLFGILYAQLGWFSKRAETNAQAPENTSSGSFGHTAGMTGTPLEAEK</sequence>
<feature type="domain" description="Na+/H+ antiporter NhaC-like C-terminal" evidence="11">
    <location>
        <begin position="164"/>
        <end position="464"/>
    </location>
</feature>
<dbReference type="InterPro" id="IPR018461">
    <property type="entry name" value="Na/H_Antiport_NhaC-like_C"/>
</dbReference>
<keyword evidence="4" id="KW-1003">Cell membrane</keyword>
<dbReference type="EMBL" id="FTMN01000001">
    <property type="protein sequence ID" value="SIP88500.1"/>
    <property type="molecule type" value="Genomic_DNA"/>
</dbReference>
<keyword evidence="3" id="KW-0050">Antiport</keyword>
<feature type="transmembrane region" description="Helical" evidence="10">
    <location>
        <begin position="100"/>
        <end position="122"/>
    </location>
</feature>
<keyword evidence="13" id="KW-1185">Reference proteome</keyword>
<evidence type="ECO:0000256" key="3">
    <source>
        <dbReference type="ARBA" id="ARBA00022449"/>
    </source>
</evidence>
<organism evidence="12 13">
    <name type="scientific">Marinobacterium stanieri</name>
    <dbReference type="NCBI Taxonomy" id="49186"/>
    <lineage>
        <taxon>Bacteria</taxon>
        <taxon>Pseudomonadati</taxon>
        <taxon>Pseudomonadota</taxon>
        <taxon>Gammaproteobacteria</taxon>
        <taxon>Oceanospirillales</taxon>
        <taxon>Oceanospirillaceae</taxon>
        <taxon>Marinobacterium</taxon>
    </lineage>
</organism>
<reference evidence="12 13" key="1">
    <citation type="submission" date="2017-01" db="EMBL/GenBank/DDBJ databases">
        <authorList>
            <person name="Mah S.A."/>
            <person name="Swanson W.J."/>
            <person name="Moy G.W."/>
            <person name="Vacquier V.D."/>
        </authorList>
    </citation>
    <scope>NUCLEOTIDE SEQUENCE [LARGE SCALE GENOMIC DNA]</scope>
    <source>
        <strain evidence="12 13">DSM 7027</strain>
    </source>
</reference>
<evidence type="ECO:0000256" key="10">
    <source>
        <dbReference type="SAM" id="Phobius"/>
    </source>
</evidence>
<evidence type="ECO:0000256" key="2">
    <source>
        <dbReference type="ARBA" id="ARBA00022448"/>
    </source>
</evidence>
<evidence type="ECO:0000256" key="1">
    <source>
        <dbReference type="ARBA" id="ARBA00004651"/>
    </source>
</evidence>
<feature type="transmembrane region" description="Helical" evidence="10">
    <location>
        <begin position="71"/>
        <end position="94"/>
    </location>
</feature>
<dbReference type="PANTHER" id="PTHR33451:SF3">
    <property type="entry name" value="MALATE-2H(+)_NA(+)-LACTATE ANTIPORTER"/>
    <property type="match status" value="1"/>
</dbReference>
<name>A0A1N6N8T9_9GAMM</name>
<dbReference type="PANTHER" id="PTHR33451">
    <property type="entry name" value="MALATE-2H(+)/NA(+)-LACTATE ANTIPORTER"/>
    <property type="match status" value="1"/>
</dbReference>
<gene>
    <name evidence="12" type="ORF">SAMN05421647_101137</name>
</gene>
<dbReference type="STRING" id="49186.SAMN05421647_101137"/>
<dbReference type="NCBIfam" id="TIGR00931">
    <property type="entry name" value="antiport_nhaC"/>
    <property type="match status" value="1"/>
</dbReference>
<evidence type="ECO:0000313" key="12">
    <source>
        <dbReference type="EMBL" id="SIP88500.1"/>
    </source>
</evidence>
<evidence type="ECO:0000259" key="11">
    <source>
        <dbReference type="Pfam" id="PF03553"/>
    </source>
</evidence>
<feature type="region of interest" description="Disordered" evidence="9">
    <location>
        <begin position="475"/>
        <end position="499"/>
    </location>
</feature>
<dbReference type="InterPro" id="IPR052180">
    <property type="entry name" value="NhaC_Na-H+_Antiporter"/>
</dbReference>
<feature type="transmembrane region" description="Helical" evidence="10">
    <location>
        <begin position="199"/>
        <end position="217"/>
    </location>
</feature>
<accession>A0A1N6N8T9</accession>
<dbReference type="InterPro" id="IPR004770">
    <property type="entry name" value="Na/H_antiport_NhaC"/>
</dbReference>
<dbReference type="eggNOG" id="COG1757">
    <property type="taxonomic scope" value="Bacteria"/>
</dbReference>
<keyword evidence="5 10" id="KW-0812">Transmembrane</keyword>
<dbReference type="RefSeq" id="WP_076460055.1">
    <property type="nucleotide sequence ID" value="NZ_FTMN01000001.1"/>
</dbReference>